<organism evidence="2 3">
    <name type="scientific">Blautia hominis</name>
    <dbReference type="NCBI Taxonomy" id="2025493"/>
    <lineage>
        <taxon>Bacteria</taxon>
        <taxon>Bacillati</taxon>
        <taxon>Bacillota</taxon>
        <taxon>Clostridia</taxon>
        <taxon>Lachnospirales</taxon>
        <taxon>Lachnospiraceae</taxon>
        <taxon>Blautia</taxon>
    </lineage>
</organism>
<protein>
    <submittedName>
        <fullName evidence="2">Uncharacterized protein</fullName>
    </submittedName>
</protein>
<proteinExistence type="predicted"/>
<reference evidence="2 3" key="1">
    <citation type="submission" date="2024-04" db="EMBL/GenBank/DDBJ databases">
        <title>Defined microbial consortia suppress multidrug-resistant proinflammatory Enterobacteriaceae via ecological control.</title>
        <authorList>
            <person name="Furuichi M."/>
            <person name="Kawaguchi T."/>
            <person name="Pust M."/>
            <person name="Yasuma K."/>
            <person name="Plichta D."/>
            <person name="Hasegawa N."/>
            <person name="Ohya T."/>
            <person name="Bhattarai S."/>
            <person name="Sasajima S."/>
            <person name="Aoto Y."/>
            <person name="Tuganbaev T."/>
            <person name="Yaginuma M."/>
            <person name="Ueda M."/>
            <person name="Okahashi N."/>
            <person name="Amafuji K."/>
            <person name="Kiridooshi Y."/>
            <person name="Sugita K."/>
            <person name="Strazar M."/>
            <person name="Skelly A."/>
            <person name="Suda W."/>
            <person name="Hattori M."/>
            <person name="Nakamoto N."/>
            <person name="Caballero S."/>
            <person name="Norman J."/>
            <person name="Olle B."/>
            <person name="Tanoue T."/>
            <person name="Arita M."/>
            <person name="Bucci V."/>
            <person name="Atarashi K."/>
            <person name="Xavier R."/>
            <person name="Honda K."/>
        </authorList>
    </citation>
    <scope>NUCLEOTIDE SEQUENCE [LARGE SCALE GENOMIC DNA]</scope>
    <source>
        <strain evidence="3">k04-0078-D8-1</strain>
    </source>
</reference>
<feature type="transmembrane region" description="Helical" evidence="1">
    <location>
        <begin position="38"/>
        <end position="60"/>
    </location>
</feature>
<keyword evidence="1" id="KW-1133">Transmembrane helix</keyword>
<comment type="caution">
    <text evidence="2">The sequence shown here is derived from an EMBL/GenBank/DDBJ whole genome shotgun (WGS) entry which is preliminary data.</text>
</comment>
<dbReference type="EMBL" id="BAABYW010000001">
    <property type="protein sequence ID" value="GAA6410434.1"/>
    <property type="molecule type" value="Genomic_DNA"/>
</dbReference>
<evidence type="ECO:0000313" key="3">
    <source>
        <dbReference type="Proteomes" id="UP001600943"/>
    </source>
</evidence>
<name>A0ABQ0BG83_9FIRM</name>
<keyword evidence="3" id="KW-1185">Reference proteome</keyword>
<sequence length="62" mass="7200">MDNKLHEVWSIMIWMIYVVLIIKTISYSVHGSDHKRDIFVLIVIILLCAFLVFLSVYGAIAF</sequence>
<keyword evidence="1" id="KW-0472">Membrane</keyword>
<feature type="transmembrane region" description="Helical" evidence="1">
    <location>
        <begin position="6"/>
        <end position="26"/>
    </location>
</feature>
<gene>
    <name evidence="2" type="ORF">K040078D81_45510</name>
</gene>
<keyword evidence="1" id="KW-0812">Transmembrane</keyword>
<accession>A0ABQ0BG83</accession>
<evidence type="ECO:0000256" key="1">
    <source>
        <dbReference type="SAM" id="Phobius"/>
    </source>
</evidence>
<dbReference type="Proteomes" id="UP001600943">
    <property type="component" value="Unassembled WGS sequence"/>
</dbReference>
<evidence type="ECO:0000313" key="2">
    <source>
        <dbReference type="EMBL" id="GAA6410434.1"/>
    </source>
</evidence>